<keyword evidence="1" id="KW-0805">Transcription regulation</keyword>
<dbReference type="PRINTS" id="PR00455">
    <property type="entry name" value="HTHTETR"/>
</dbReference>
<dbReference type="InterPro" id="IPR001647">
    <property type="entry name" value="HTH_TetR"/>
</dbReference>
<comment type="caution">
    <text evidence="6">The sequence shown here is derived from an EMBL/GenBank/DDBJ whole genome shotgun (WGS) entry which is preliminary data.</text>
</comment>
<dbReference type="InterPro" id="IPR036271">
    <property type="entry name" value="Tet_transcr_reg_TetR-rel_C_sf"/>
</dbReference>
<dbReference type="GO" id="GO:0003700">
    <property type="term" value="F:DNA-binding transcription factor activity"/>
    <property type="evidence" value="ECO:0007669"/>
    <property type="project" value="TreeGrafter"/>
</dbReference>
<evidence type="ECO:0000313" key="7">
    <source>
        <dbReference type="Proteomes" id="UP000649753"/>
    </source>
</evidence>
<dbReference type="Gene3D" id="1.10.10.60">
    <property type="entry name" value="Homeodomain-like"/>
    <property type="match status" value="1"/>
</dbReference>
<dbReference type="AlphaFoldDB" id="A0A927MEJ2"/>
<evidence type="ECO:0000256" key="2">
    <source>
        <dbReference type="ARBA" id="ARBA00023125"/>
    </source>
</evidence>
<dbReference type="GO" id="GO:0000976">
    <property type="term" value="F:transcription cis-regulatory region binding"/>
    <property type="evidence" value="ECO:0007669"/>
    <property type="project" value="TreeGrafter"/>
</dbReference>
<dbReference type="Proteomes" id="UP000649753">
    <property type="component" value="Unassembled WGS sequence"/>
</dbReference>
<protein>
    <submittedName>
        <fullName evidence="6">AcrR family transcriptional regulator</fullName>
    </submittedName>
</protein>
<dbReference type="PANTHER" id="PTHR30055:SF234">
    <property type="entry name" value="HTH-TYPE TRANSCRIPTIONAL REGULATOR BETI"/>
    <property type="match status" value="1"/>
</dbReference>
<dbReference type="Gene3D" id="1.10.357.10">
    <property type="entry name" value="Tetracycline Repressor, domain 2"/>
    <property type="match status" value="1"/>
</dbReference>
<evidence type="ECO:0000256" key="3">
    <source>
        <dbReference type="ARBA" id="ARBA00023163"/>
    </source>
</evidence>
<dbReference type="PANTHER" id="PTHR30055">
    <property type="entry name" value="HTH-TYPE TRANSCRIPTIONAL REGULATOR RUTR"/>
    <property type="match status" value="1"/>
</dbReference>
<dbReference type="InterPro" id="IPR050109">
    <property type="entry name" value="HTH-type_TetR-like_transc_reg"/>
</dbReference>
<sequence length="210" mass="23035">MRPEDSPSGRKRNPIIEEARRRQIVEAAIETVAEAGYAQASLARIAQRAQTSKSVVSYHFAGKDELLEQVVTQIYGDSWAFIEPRLAAQSSAAGKLAAYVESNIAYLHARRAHLLALVDIVGNHRTADGRLRFEPTADESVLTLLGEILRTGQRDGEFRDFDPRLVAMTVSQAVIGVLGAWVADPTVDLTAYAAELVTLFDRATRSEATR</sequence>
<dbReference type="RefSeq" id="WP_192770672.1">
    <property type="nucleotide sequence ID" value="NZ_JADBEB010000001.1"/>
</dbReference>
<dbReference type="InterPro" id="IPR009057">
    <property type="entry name" value="Homeodomain-like_sf"/>
</dbReference>
<dbReference type="PROSITE" id="PS50977">
    <property type="entry name" value="HTH_TETR_2"/>
    <property type="match status" value="1"/>
</dbReference>
<dbReference type="SUPFAM" id="SSF48498">
    <property type="entry name" value="Tetracyclin repressor-like, C-terminal domain"/>
    <property type="match status" value="1"/>
</dbReference>
<accession>A0A927MEJ2</accession>
<reference evidence="6" key="1">
    <citation type="submission" date="2020-10" db="EMBL/GenBank/DDBJ databases">
        <title>Sequencing the genomes of 1000 actinobacteria strains.</title>
        <authorList>
            <person name="Klenk H.-P."/>
        </authorList>
    </citation>
    <scope>NUCLEOTIDE SEQUENCE</scope>
    <source>
        <strain evidence="6">DSM 46832</strain>
    </source>
</reference>
<evidence type="ECO:0000256" key="1">
    <source>
        <dbReference type="ARBA" id="ARBA00023015"/>
    </source>
</evidence>
<dbReference type="SUPFAM" id="SSF46689">
    <property type="entry name" value="Homeodomain-like"/>
    <property type="match status" value="1"/>
</dbReference>
<organism evidence="6 7">
    <name type="scientific">Plantactinospora soyae</name>
    <dbReference type="NCBI Taxonomy" id="1544732"/>
    <lineage>
        <taxon>Bacteria</taxon>
        <taxon>Bacillati</taxon>
        <taxon>Actinomycetota</taxon>
        <taxon>Actinomycetes</taxon>
        <taxon>Micromonosporales</taxon>
        <taxon>Micromonosporaceae</taxon>
        <taxon>Plantactinospora</taxon>
    </lineage>
</organism>
<dbReference type="EMBL" id="JADBEB010000001">
    <property type="protein sequence ID" value="MBE1491636.1"/>
    <property type="molecule type" value="Genomic_DNA"/>
</dbReference>
<gene>
    <name evidence="6" type="ORF">H4W31_007274</name>
</gene>
<keyword evidence="7" id="KW-1185">Reference proteome</keyword>
<name>A0A927MEJ2_9ACTN</name>
<evidence type="ECO:0000256" key="4">
    <source>
        <dbReference type="PROSITE-ProRule" id="PRU00335"/>
    </source>
</evidence>
<keyword evidence="2 4" id="KW-0238">DNA-binding</keyword>
<feature type="domain" description="HTH tetR-type" evidence="5">
    <location>
        <begin position="18"/>
        <end position="78"/>
    </location>
</feature>
<feature type="DNA-binding region" description="H-T-H motif" evidence="4">
    <location>
        <begin position="41"/>
        <end position="60"/>
    </location>
</feature>
<keyword evidence="3" id="KW-0804">Transcription</keyword>
<dbReference type="Pfam" id="PF00440">
    <property type="entry name" value="TetR_N"/>
    <property type="match status" value="1"/>
</dbReference>
<evidence type="ECO:0000259" key="5">
    <source>
        <dbReference type="PROSITE" id="PS50977"/>
    </source>
</evidence>
<evidence type="ECO:0000313" key="6">
    <source>
        <dbReference type="EMBL" id="MBE1491636.1"/>
    </source>
</evidence>
<proteinExistence type="predicted"/>